<organism evidence="2 3">
    <name type="scientific">Lepisosteus oculatus</name>
    <name type="common">Spotted gar</name>
    <dbReference type="NCBI Taxonomy" id="7918"/>
    <lineage>
        <taxon>Eukaryota</taxon>
        <taxon>Metazoa</taxon>
        <taxon>Chordata</taxon>
        <taxon>Craniata</taxon>
        <taxon>Vertebrata</taxon>
        <taxon>Euteleostomi</taxon>
        <taxon>Actinopterygii</taxon>
        <taxon>Neopterygii</taxon>
        <taxon>Holostei</taxon>
        <taxon>Semionotiformes</taxon>
        <taxon>Lepisosteidae</taxon>
        <taxon>Lepisosteus</taxon>
    </lineage>
</organism>
<reference evidence="3" key="1">
    <citation type="submission" date="2011-12" db="EMBL/GenBank/DDBJ databases">
        <title>The Draft Genome of Lepisosteus oculatus.</title>
        <authorList>
            <consortium name="The Broad Institute Genome Assembly &amp; Analysis Group"/>
            <consortium name="Computational R&amp;D Group"/>
            <consortium name="and Sequencing Platform"/>
            <person name="Di Palma F."/>
            <person name="Alfoldi J."/>
            <person name="Johnson J."/>
            <person name="Berlin A."/>
            <person name="Gnerre S."/>
            <person name="Jaffe D."/>
            <person name="MacCallum I."/>
            <person name="Young S."/>
            <person name="Walker B.J."/>
            <person name="Lander E.S."/>
            <person name="Lindblad-Toh K."/>
        </authorList>
    </citation>
    <scope>NUCLEOTIDE SEQUENCE [LARGE SCALE GENOMIC DNA]</scope>
</reference>
<dbReference type="Proteomes" id="UP000018468">
    <property type="component" value="Linkage group LG3"/>
</dbReference>
<evidence type="ECO:0000256" key="1">
    <source>
        <dbReference type="SAM" id="MobiDB-lite"/>
    </source>
</evidence>
<dbReference type="eggNOG" id="ENOG502RYUM">
    <property type="taxonomic scope" value="Eukaryota"/>
</dbReference>
<feature type="compositionally biased region" description="Basic and acidic residues" evidence="1">
    <location>
        <begin position="50"/>
        <end position="60"/>
    </location>
</feature>
<dbReference type="InParanoid" id="W5NBK4"/>
<accession>W5NBK4</accession>
<reference evidence="2" key="2">
    <citation type="submission" date="2025-08" db="UniProtKB">
        <authorList>
            <consortium name="Ensembl"/>
        </authorList>
    </citation>
    <scope>IDENTIFICATION</scope>
</reference>
<dbReference type="AlphaFoldDB" id="W5NBK4"/>
<reference evidence="2" key="3">
    <citation type="submission" date="2025-09" db="UniProtKB">
        <authorList>
            <consortium name="Ensembl"/>
        </authorList>
    </citation>
    <scope>IDENTIFICATION</scope>
</reference>
<sequence length="583" mass="66827">MEQKSNAETELRSLKLQVRSARETEGLSRSASPSGRVFAPPVGIEQQTCQEDRRMSRQDRGTITDSLTLLPEELQPEVSVLQQQLEESSCKQRTQLDIIKCLREELQELKSNKSGDIKASLEEVDGELLQVRAELQKMWDVLKIRDSELEVQHQELQSARGQISERSNEVKRLEKMLEEQAQELAQKKHALGRLERLRETEKTELEIKVSSLELKFAELRELEEEQTHRSEKTSDSKCLRCKAVEDLTAQLQEKERRCAELQQERDQAVQAPEKLQQGSGEKEVPRLKRKIHPQNSDHDRQRKLVLEQLKSLFREREQLGKTYVKLAEHRKAEGSLEEWGPKSQLIQNALDTLSNQERSRRELEGERERLQEAPEYREHRGLQEQVDRLREELRSKTDKMSSMGKEIENLKERNENLLKAKLRFQQQIQGLRASGPQWRDKSLVQGVPWLSEDPIEGEHQGRSATSSPSRDGTFLARQVEVLDFPGDEPGEHETVRDTRPGSWSSSSPVPLNAGVLPRTPNELSVPTTPAKPFSSRCSPDLSPLTPRSWASSQESLADKPTLLLSPQPFRSQTLKNSLRSGEK</sequence>
<feature type="region of interest" description="Disordered" evidence="1">
    <location>
        <begin position="353"/>
        <end position="382"/>
    </location>
</feature>
<dbReference type="EMBL" id="AHAT01004942">
    <property type="status" value="NOT_ANNOTATED_CDS"/>
    <property type="molecule type" value="Genomic_DNA"/>
</dbReference>
<dbReference type="OrthoDB" id="5982442at2759"/>
<dbReference type="HOGENOM" id="CLU_467649_0_0_1"/>
<dbReference type="Ensembl" id="ENSLOCT00000018045.1">
    <property type="protein sequence ID" value="ENSLOCP00000018013.1"/>
    <property type="gene ID" value="ENSLOCG00000014636.1"/>
</dbReference>
<dbReference type="STRING" id="7918.ENSLOCP00000018013"/>
<dbReference type="GeneTree" id="ENSGT00670000099242"/>
<feature type="region of interest" description="Disordered" evidence="1">
    <location>
        <begin position="451"/>
        <end position="583"/>
    </location>
</feature>
<feature type="compositionally biased region" description="Basic and acidic residues" evidence="1">
    <location>
        <begin position="1"/>
        <end position="13"/>
    </location>
</feature>
<dbReference type="EMBL" id="AHAT01004941">
    <property type="status" value="NOT_ANNOTATED_CDS"/>
    <property type="molecule type" value="Genomic_DNA"/>
</dbReference>
<dbReference type="Bgee" id="ENSLOCG00000014636">
    <property type="expression patterns" value="Expressed in heart and 5 other cell types or tissues"/>
</dbReference>
<feature type="region of interest" description="Disordered" evidence="1">
    <location>
        <begin position="263"/>
        <end position="301"/>
    </location>
</feature>
<protein>
    <submittedName>
        <fullName evidence="2">Myosin heavy chain, non-muscle-like</fullName>
    </submittedName>
</protein>
<proteinExistence type="predicted"/>
<feature type="compositionally biased region" description="Basic and acidic residues" evidence="1">
    <location>
        <begin position="357"/>
        <end position="382"/>
    </location>
</feature>
<evidence type="ECO:0000313" key="3">
    <source>
        <dbReference type="Proteomes" id="UP000018468"/>
    </source>
</evidence>
<feature type="compositionally biased region" description="Polar residues" evidence="1">
    <location>
        <begin position="568"/>
        <end position="583"/>
    </location>
</feature>
<feature type="compositionally biased region" description="Basic and acidic residues" evidence="1">
    <location>
        <begin position="489"/>
        <end position="499"/>
    </location>
</feature>
<name>W5NBK4_LEPOC</name>
<evidence type="ECO:0000313" key="2">
    <source>
        <dbReference type="Ensembl" id="ENSLOCP00000018013.1"/>
    </source>
</evidence>
<keyword evidence="3" id="KW-1185">Reference proteome</keyword>
<feature type="region of interest" description="Disordered" evidence="1">
    <location>
        <begin position="1"/>
        <end position="60"/>
    </location>
</feature>